<dbReference type="AlphaFoldDB" id="A0AAN8YK53"/>
<accession>A0AAN8YK53</accession>
<evidence type="ECO:0000313" key="1">
    <source>
        <dbReference type="EMBL" id="KAK6795297.1"/>
    </source>
</evidence>
<sequence>MVEVRELDSTLEVILVSGLQKNFTLQEVIIIIEEEGAQVVSANYSTTDDMIFYMIRAQAKITRLGVDASRVNLRLQKLVS</sequence>
<name>A0AAN8YK53_SOLBU</name>
<organism evidence="1 2">
    <name type="scientific">Solanum bulbocastanum</name>
    <name type="common">Wild potato</name>
    <dbReference type="NCBI Taxonomy" id="147425"/>
    <lineage>
        <taxon>Eukaryota</taxon>
        <taxon>Viridiplantae</taxon>
        <taxon>Streptophyta</taxon>
        <taxon>Embryophyta</taxon>
        <taxon>Tracheophyta</taxon>
        <taxon>Spermatophyta</taxon>
        <taxon>Magnoliopsida</taxon>
        <taxon>eudicotyledons</taxon>
        <taxon>Gunneridae</taxon>
        <taxon>Pentapetalae</taxon>
        <taxon>asterids</taxon>
        <taxon>lamiids</taxon>
        <taxon>Solanales</taxon>
        <taxon>Solanaceae</taxon>
        <taxon>Solanoideae</taxon>
        <taxon>Solaneae</taxon>
        <taxon>Solanum</taxon>
    </lineage>
</organism>
<dbReference type="EMBL" id="JBANQN010000003">
    <property type="protein sequence ID" value="KAK6795297.1"/>
    <property type="molecule type" value="Genomic_DNA"/>
</dbReference>
<gene>
    <name evidence="1" type="ORF">RDI58_008750</name>
</gene>
<reference evidence="1 2" key="1">
    <citation type="submission" date="2024-02" db="EMBL/GenBank/DDBJ databases">
        <title>de novo genome assembly of Solanum bulbocastanum strain 11H21.</title>
        <authorList>
            <person name="Hosaka A.J."/>
        </authorList>
    </citation>
    <scope>NUCLEOTIDE SEQUENCE [LARGE SCALE GENOMIC DNA]</scope>
    <source>
        <tissue evidence="1">Young leaves</tissue>
    </source>
</reference>
<evidence type="ECO:0000313" key="2">
    <source>
        <dbReference type="Proteomes" id="UP001371456"/>
    </source>
</evidence>
<keyword evidence="2" id="KW-1185">Reference proteome</keyword>
<protein>
    <submittedName>
        <fullName evidence="1">Uncharacterized protein</fullName>
    </submittedName>
</protein>
<comment type="caution">
    <text evidence="1">The sequence shown here is derived from an EMBL/GenBank/DDBJ whole genome shotgun (WGS) entry which is preliminary data.</text>
</comment>
<proteinExistence type="predicted"/>
<dbReference type="Proteomes" id="UP001371456">
    <property type="component" value="Unassembled WGS sequence"/>
</dbReference>